<evidence type="ECO:0000313" key="2">
    <source>
        <dbReference type="Proteomes" id="UP000694892"/>
    </source>
</evidence>
<dbReference type="Proteomes" id="UP000694892">
    <property type="component" value="Chromosome 1L"/>
</dbReference>
<protein>
    <submittedName>
        <fullName evidence="1">Uncharacterized protein</fullName>
    </submittedName>
</protein>
<organism evidence="1 2">
    <name type="scientific">Xenopus laevis</name>
    <name type="common">African clawed frog</name>
    <dbReference type="NCBI Taxonomy" id="8355"/>
    <lineage>
        <taxon>Eukaryota</taxon>
        <taxon>Metazoa</taxon>
        <taxon>Chordata</taxon>
        <taxon>Craniata</taxon>
        <taxon>Vertebrata</taxon>
        <taxon>Euteleostomi</taxon>
        <taxon>Amphibia</taxon>
        <taxon>Batrachia</taxon>
        <taxon>Anura</taxon>
        <taxon>Pipoidea</taxon>
        <taxon>Pipidae</taxon>
        <taxon>Xenopodinae</taxon>
        <taxon>Xenopus</taxon>
        <taxon>Xenopus</taxon>
    </lineage>
</organism>
<name>A0A974E1Y4_XENLA</name>
<sequence length="78" mass="8892">MMLRRQSDSAVTATGKGALCKRHKWKCLLRSGKEKLIMLDSHSICFAQELAEVLNCHRIICLTVKQLQMVFWNSQISG</sequence>
<dbReference type="AlphaFoldDB" id="A0A974E1Y4"/>
<reference evidence="2" key="1">
    <citation type="journal article" date="2016" name="Nature">
        <title>Genome evolution in the allotetraploid frog Xenopus laevis.</title>
        <authorList>
            <person name="Session A.M."/>
            <person name="Uno Y."/>
            <person name="Kwon T."/>
            <person name="Chapman J.A."/>
            <person name="Toyoda A."/>
            <person name="Takahashi S."/>
            <person name="Fukui A."/>
            <person name="Hikosaka A."/>
            <person name="Suzuki A."/>
            <person name="Kondo M."/>
            <person name="van Heeringen S.J."/>
            <person name="Quigley I."/>
            <person name="Heinz S."/>
            <person name="Ogino H."/>
            <person name="Ochi H."/>
            <person name="Hellsten U."/>
            <person name="Lyons J.B."/>
            <person name="Simakov O."/>
            <person name="Putnam N."/>
            <person name="Stites J."/>
            <person name="Kuroki Y."/>
            <person name="Tanaka T."/>
            <person name="Michiue T."/>
            <person name="Watanabe M."/>
            <person name="Bogdanovic O."/>
            <person name="Lister R."/>
            <person name="Georgiou G."/>
            <person name="Paranjpe S.S."/>
            <person name="van Kruijsbergen I."/>
            <person name="Shu S."/>
            <person name="Carlson J."/>
            <person name="Kinoshita T."/>
            <person name="Ohta Y."/>
            <person name="Mawaribuchi S."/>
            <person name="Jenkins J."/>
            <person name="Grimwood J."/>
            <person name="Schmutz J."/>
            <person name="Mitros T."/>
            <person name="Mozaffari S.V."/>
            <person name="Suzuki Y."/>
            <person name="Haramoto Y."/>
            <person name="Yamamoto T.S."/>
            <person name="Takagi C."/>
            <person name="Heald R."/>
            <person name="Miller K."/>
            <person name="Haudenschild C."/>
            <person name="Kitzman J."/>
            <person name="Nakayama T."/>
            <person name="Izutsu Y."/>
            <person name="Robert J."/>
            <person name="Fortriede J."/>
            <person name="Burns K."/>
            <person name="Lotay V."/>
            <person name="Karimi K."/>
            <person name="Yasuoka Y."/>
            <person name="Dichmann D.S."/>
            <person name="Flajnik M.F."/>
            <person name="Houston D.W."/>
            <person name="Shendure J."/>
            <person name="DuPasquier L."/>
            <person name="Vize P.D."/>
            <person name="Zorn A.M."/>
            <person name="Ito M."/>
            <person name="Marcotte E.M."/>
            <person name="Wallingford J.B."/>
            <person name="Ito Y."/>
            <person name="Asashima M."/>
            <person name="Ueno N."/>
            <person name="Matsuda Y."/>
            <person name="Veenstra G.J."/>
            <person name="Fujiyama A."/>
            <person name="Harland R.M."/>
            <person name="Taira M."/>
            <person name="Rokhsar D.S."/>
        </authorList>
    </citation>
    <scope>NUCLEOTIDE SEQUENCE [LARGE SCALE GENOMIC DNA]</scope>
    <source>
        <strain evidence="2">J</strain>
    </source>
</reference>
<proteinExistence type="predicted"/>
<accession>A0A974E1Y4</accession>
<evidence type="ECO:0000313" key="1">
    <source>
        <dbReference type="EMBL" id="OCU01681.1"/>
    </source>
</evidence>
<gene>
    <name evidence="1" type="ORF">XELAEV_18007475mg</name>
</gene>
<dbReference type="EMBL" id="CM004466">
    <property type="protein sequence ID" value="OCU01681.1"/>
    <property type="molecule type" value="Genomic_DNA"/>
</dbReference>